<dbReference type="GO" id="GO:0050660">
    <property type="term" value="F:flavin adenine dinucleotide binding"/>
    <property type="evidence" value="ECO:0007669"/>
    <property type="project" value="InterPro"/>
</dbReference>
<evidence type="ECO:0000256" key="5">
    <source>
        <dbReference type="SAM" id="SignalP"/>
    </source>
</evidence>
<dbReference type="Proteomes" id="UP000800041">
    <property type="component" value="Unassembled WGS sequence"/>
</dbReference>
<dbReference type="InterPro" id="IPR016169">
    <property type="entry name" value="FAD-bd_PCMH_sub2"/>
</dbReference>
<protein>
    <submittedName>
        <fullName evidence="7">FAD-binding domain-containing protein</fullName>
    </submittedName>
</protein>
<evidence type="ECO:0000259" key="6">
    <source>
        <dbReference type="Pfam" id="PF01565"/>
    </source>
</evidence>
<keyword evidence="5" id="KW-0732">Signal</keyword>
<organism evidence="7 8">
    <name type="scientific">Aulographum hederae CBS 113979</name>
    <dbReference type="NCBI Taxonomy" id="1176131"/>
    <lineage>
        <taxon>Eukaryota</taxon>
        <taxon>Fungi</taxon>
        <taxon>Dikarya</taxon>
        <taxon>Ascomycota</taxon>
        <taxon>Pezizomycotina</taxon>
        <taxon>Dothideomycetes</taxon>
        <taxon>Pleosporomycetidae</taxon>
        <taxon>Aulographales</taxon>
        <taxon>Aulographaceae</taxon>
    </lineage>
</organism>
<feature type="domain" description="FAD linked oxidase N-terminal" evidence="6">
    <location>
        <begin position="63"/>
        <end position="150"/>
    </location>
</feature>
<dbReference type="SUPFAM" id="SSF56176">
    <property type="entry name" value="FAD-binding/transporter-associated domain-like"/>
    <property type="match status" value="1"/>
</dbReference>
<dbReference type="Gene3D" id="3.30.465.10">
    <property type="match status" value="2"/>
</dbReference>
<comment type="similarity">
    <text evidence="1">Belongs to the oxygen-dependent FAD-linked oxidoreductase family.</text>
</comment>
<keyword evidence="2" id="KW-0285">Flavoprotein</keyword>
<gene>
    <name evidence="7" type="ORF">K402DRAFT_462714</name>
</gene>
<evidence type="ECO:0000256" key="1">
    <source>
        <dbReference type="ARBA" id="ARBA00005466"/>
    </source>
</evidence>
<reference evidence="7" key="1">
    <citation type="journal article" date="2020" name="Stud. Mycol.">
        <title>101 Dothideomycetes genomes: a test case for predicting lifestyles and emergence of pathogens.</title>
        <authorList>
            <person name="Haridas S."/>
            <person name="Albert R."/>
            <person name="Binder M."/>
            <person name="Bloem J."/>
            <person name="Labutti K."/>
            <person name="Salamov A."/>
            <person name="Andreopoulos B."/>
            <person name="Baker S."/>
            <person name="Barry K."/>
            <person name="Bills G."/>
            <person name="Bluhm B."/>
            <person name="Cannon C."/>
            <person name="Castanera R."/>
            <person name="Culley D."/>
            <person name="Daum C."/>
            <person name="Ezra D."/>
            <person name="Gonzalez J."/>
            <person name="Henrissat B."/>
            <person name="Kuo A."/>
            <person name="Liang C."/>
            <person name="Lipzen A."/>
            <person name="Lutzoni F."/>
            <person name="Magnuson J."/>
            <person name="Mondo S."/>
            <person name="Nolan M."/>
            <person name="Ohm R."/>
            <person name="Pangilinan J."/>
            <person name="Park H.-J."/>
            <person name="Ramirez L."/>
            <person name="Alfaro M."/>
            <person name="Sun H."/>
            <person name="Tritt A."/>
            <person name="Yoshinaga Y."/>
            <person name="Zwiers L.-H."/>
            <person name="Turgeon B."/>
            <person name="Goodwin S."/>
            <person name="Spatafora J."/>
            <person name="Crous P."/>
            <person name="Grigoriev I."/>
        </authorList>
    </citation>
    <scope>NUCLEOTIDE SEQUENCE</scope>
    <source>
        <strain evidence="7">CBS 113979</strain>
    </source>
</reference>
<dbReference type="OrthoDB" id="2151789at2759"/>
<dbReference type="GO" id="GO:0016491">
    <property type="term" value="F:oxidoreductase activity"/>
    <property type="evidence" value="ECO:0007669"/>
    <property type="project" value="UniProtKB-KW"/>
</dbReference>
<name>A0A6G1H2F1_9PEZI</name>
<dbReference type="PANTHER" id="PTHR42973">
    <property type="entry name" value="BINDING OXIDOREDUCTASE, PUTATIVE (AFU_ORTHOLOGUE AFUA_1G17690)-RELATED"/>
    <property type="match status" value="1"/>
</dbReference>
<dbReference type="EMBL" id="ML977152">
    <property type="protein sequence ID" value="KAF1987396.1"/>
    <property type="molecule type" value="Genomic_DNA"/>
</dbReference>
<feature type="signal peptide" evidence="5">
    <location>
        <begin position="1"/>
        <end position="21"/>
    </location>
</feature>
<dbReference type="InterPro" id="IPR050416">
    <property type="entry name" value="FAD-linked_Oxidoreductase"/>
</dbReference>
<accession>A0A6G1H2F1</accession>
<dbReference type="InterPro" id="IPR036318">
    <property type="entry name" value="FAD-bd_PCMH-like_sf"/>
</dbReference>
<dbReference type="Pfam" id="PF01565">
    <property type="entry name" value="FAD_binding_4"/>
    <property type="match status" value="1"/>
</dbReference>
<evidence type="ECO:0000313" key="8">
    <source>
        <dbReference type="Proteomes" id="UP000800041"/>
    </source>
</evidence>
<dbReference type="PANTHER" id="PTHR42973:SF13">
    <property type="entry name" value="FAD-BINDING PCMH-TYPE DOMAIN-CONTAINING PROTEIN"/>
    <property type="match status" value="1"/>
</dbReference>
<dbReference type="InterPro" id="IPR006094">
    <property type="entry name" value="Oxid_FAD_bind_N"/>
</dbReference>
<evidence type="ECO:0000256" key="3">
    <source>
        <dbReference type="ARBA" id="ARBA00022827"/>
    </source>
</evidence>
<keyword evidence="3" id="KW-0274">FAD</keyword>
<proteinExistence type="inferred from homology"/>
<feature type="chain" id="PRO_5026290042" evidence="5">
    <location>
        <begin position="22"/>
        <end position="494"/>
    </location>
</feature>
<keyword evidence="4" id="KW-0560">Oxidoreductase</keyword>
<keyword evidence="8" id="KW-1185">Reference proteome</keyword>
<dbReference type="AlphaFoldDB" id="A0A6G1H2F1"/>
<evidence type="ECO:0000313" key="7">
    <source>
        <dbReference type="EMBL" id="KAF1987396.1"/>
    </source>
</evidence>
<evidence type="ECO:0000256" key="4">
    <source>
        <dbReference type="ARBA" id="ARBA00023002"/>
    </source>
</evidence>
<evidence type="ECO:0000256" key="2">
    <source>
        <dbReference type="ARBA" id="ARBA00022630"/>
    </source>
</evidence>
<dbReference type="Gene3D" id="3.40.462.20">
    <property type="match status" value="1"/>
</dbReference>
<sequence>MFSLRTLALSLLLCSLKPAAASPDPACKAIEEAIPDQITYINQTRYNKENSNYYNAGNSELKPACIVLPTSADSVSKTVKIFNQNPDVKFAIKSGGHDPNPGHSSIHGGVLIAMSQLKGTTYDKAKGVAYVKPGGKWMTVIRELQKDGVAVVGGRIGIYGMGADNVVAFETVVANASIVSVTRENNPDLMRAMRGGGSQFGIVTQFTLQTYPVGKIWAGIRMYGAQQQKEVFEGLHDFIEKNNVNKKAAIIFTASPTAKGSDGYRVFFFYDGPTPPNGTFGRLGDVKPTLDLTAQMTYGDFLGANMPPELDDMGQPAMRTSFRSVTLPRIPNEPGWYAQIENTFSNITVALNKGPFEPLGTLAFQPFPADRFVIEIAHIYADKAKDEIIQQVGREFVKEVRKQHTELVAKNKGVAMETYLPYFMNGASDDGDVFGSYKEVAKFKALQKQNDPDGLWLRSGSWTKYGKCSGDDSFNCFSVVPDTTSVLEFVGKDG</sequence>